<protein>
    <submittedName>
        <fullName evidence="1">Uncharacterized protein</fullName>
    </submittedName>
</protein>
<sequence length="35" mass="4161">MITVCIFSIVDQLIYHPNSSMENEFYFLSKLNVYT</sequence>
<evidence type="ECO:0000313" key="1">
    <source>
        <dbReference type="EMBL" id="VDO73029.1"/>
    </source>
</evidence>
<accession>A0A3P7Y863</accession>
<proteinExistence type="predicted"/>
<name>A0A3P7Y863_9TREM</name>
<dbReference type="EMBL" id="UZAI01002596">
    <property type="protein sequence ID" value="VDO73029.1"/>
    <property type="molecule type" value="Genomic_DNA"/>
</dbReference>
<dbReference type="Proteomes" id="UP000277204">
    <property type="component" value="Unassembled WGS sequence"/>
</dbReference>
<dbReference type="AlphaFoldDB" id="A0A3P7Y863"/>
<evidence type="ECO:0000313" key="2">
    <source>
        <dbReference type="Proteomes" id="UP000277204"/>
    </source>
</evidence>
<keyword evidence="2" id="KW-1185">Reference proteome</keyword>
<reference evidence="1 2" key="1">
    <citation type="submission" date="2018-11" db="EMBL/GenBank/DDBJ databases">
        <authorList>
            <consortium name="Pathogen Informatics"/>
        </authorList>
    </citation>
    <scope>NUCLEOTIDE SEQUENCE [LARGE SCALE GENOMIC DNA]</scope>
    <source>
        <strain evidence="1 2">Zambia</strain>
    </source>
</reference>
<gene>
    <name evidence="1" type="ORF">SMRZ_LOCUS6782</name>
</gene>
<organism evidence="1 2">
    <name type="scientific">Schistosoma margrebowiei</name>
    <dbReference type="NCBI Taxonomy" id="48269"/>
    <lineage>
        <taxon>Eukaryota</taxon>
        <taxon>Metazoa</taxon>
        <taxon>Spiralia</taxon>
        <taxon>Lophotrochozoa</taxon>
        <taxon>Platyhelminthes</taxon>
        <taxon>Trematoda</taxon>
        <taxon>Digenea</taxon>
        <taxon>Strigeidida</taxon>
        <taxon>Schistosomatoidea</taxon>
        <taxon>Schistosomatidae</taxon>
        <taxon>Schistosoma</taxon>
    </lineage>
</organism>